<accession>A0ABR0SPV1</accession>
<evidence type="ECO:0000313" key="6">
    <source>
        <dbReference type="EMBL" id="KAK5994210.1"/>
    </source>
</evidence>
<protein>
    <submittedName>
        <fullName evidence="6">Highly reducing polyketide synthase gloL</fullName>
    </submittedName>
</protein>
<proteinExistence type="predicted"/>
<evidence type="ECO:0000256" key="4">
    <source>
        <dbReference type="ARBA" id="ARBA00023268"/>
    </source>
</evidence>
<organism evidence="6 7">
    <name type="scientific">Cladobotryum mycophilum</name>
    <dbReference type="NCBI Taxonomy" id="491253"/>
    <lineage>
        <taxon>Eukaryota</taxon>
        <taxon>Fungi</taxon>
        <taxon>Dikarya</taxon>
        <taxon>Ascomycota</taxon>
        <taxon>Pezizomycotina</taxon>
        <taxon>Sordariomycetes</taxon>
        <taxon>Hypocreomycetidae</taxon>
        <taxon>Hypocreales</taxon>
        <taxon>Hypocreaceae</taxon>
        <taxon>Cladobotryum</taxon>
    </lineage>
</organism>
<reference evidence="6 7" key="1">
    <citation type="submission" date="2024-01" db="EMBL/GenBank/DDBJ databases">
        <title>Complete genome of Cladobotryum mycophilum ATHUM6906.</title>
        <authorList>
            <person name="Christinaki A.C."/>
            <person name="Myridakis A.I."/>
            <person name="Kouvelis V.N."/>
        </authorList>
    </citation>
    <scope>NUCLEOTIDE SEQUENCE [LARGE SCALE GENOMIC DNA]</scope>
    <source>
        <strain evidence="6 7">ATHUM6906</strain>
    </source>
</reference>
<comment type="caution">
    <text evidence="6">The sequence shown here is derived from an EMBL/GenBank/DDBJ whole genome shotgun (WGS) entry which is preliminary data.</text>
</comment>
<dbReference type="SUPFAM" id="SSF52151">
    <property type="entry name" value="FabD/lysophospholipase-like"/>
    <property type="match status" value="1"/>
</dbReference>
<sequence>MDHVWQDLAERPSWKIEDMLRSDDARDSLDGAELAQPLCVAIQVGLINLLAKCNITPDAVVGHSSGEIAAAYAAAAMTMIEAIICGYLRGQVDCEISSRNITLSGNPIALKRALDAIQDDNEAALVQRLRVNLAYHSDHMREIASNYEEMLASHLSHRVAAIPFYSTVTGRRLVSKAGAELDPGSPT</sequence>
<dbReference type="InterPro" id="IPR050091">
    <property type="entry name" value="PKS_NRPS_Biosynth_Enz"/>
</dbReference>
<dbReference type="InterPro" id="IPR014043">
    <property type="entry name" value="Acyl_transferase_dom"/>
</dbReference>
<dbReference type="SMART" id="SM00827">
    <property type="entry name" value="PKS_AT"/>
    <property type="match status" value="1"/>
</dbReference>
<dbReference type="Gene3D" id="3.40.366.10">
    <property type="entry name" value="Malonyl-Coenzyme A Acyl Carrier Protein, domain 2"/>
    <property type="match status" value="2"/>
</dbReference>
<evidence type="ECO:0000256" key="1">
    <source>
        <dbReference type="ARBA" id="ARBA00022450"/>
    </source>
</evidence>
<evidence type="ECO:0000256" key="2">
    <source>
        <dbReference type="ARBA" id="ARBA00022553"/>
    </source>
</evidence>
<dbReference type="InterPro" id="IPR016035">
    <property type="entry name" value="Acyl_Trfase/lysoPLipase"/>
</dbReference>
<dbReference type="Proteomes" id="UP001338125">
    <property type="component" value="Unassembled WGS sequence"/>
</dbReference>
<evidence type="ECO:0000259" key="5">
    <source>
        <dbReference type="SMART" id="SM00827"/>
    </source>
</evidence>
<dbReference type="PANTHER" id="PTHR43775">
    <property type="entry name" value="FATTY ACID SYNTHASE"/>
    <property type="match status" value="1"/>
</dbReference>
<gene>
    <name evidence="6" type="ORF">PT974_07653</name>
</gene>
<dbReference type="Pfam" id="PF00698">
    <property type="entry name" value="Acyl_transf_1"/>
    <property type="match status" value="1"/>
</dbReference>
<keyword evidence="2" id="KW-0597">Phosphoprotein</keyword>
<dbReference type="InterPro" id="IPR001227">
    <property type="entry name" value="Ac_transferase_dom_sf"/>
</dbReference>
<evidence type="ECO:0000313" key="7">
    <source>
        <dbReference type="Proteomes" id="UP001338125"/>
    </source>
</evidence>
<keyword evidence="3" id="KW-0808">Transferase</keyword>
<keyword evidence="7" id="KW-1185">Reference proteome</keyword>
<name>A0ABR0SPV1_9HYPO</name>
<dbReference type="EMBL" id="JAVFKD010000012">
    <property type="protein sequence ID" value="KAK5994210.1"/>
    <property type="molecule type" value="Genomic_DNA"/>
</dbReference>
<keyword evidence="1" id="KW-0596">Phosphopantetheine</keyword>
<dbReference type="PANTHER" id="PTHR43775:SF49">
    <property type="entry name" value="SYNTHASE, PUTATIVE (JCVI)-RELATED"/>
    <property type="match status" value="1"/>
</dbReference>
<evidence type="ECO:0000256" key="3">
    <source>
        <dbReference type="ARBA" id="ARBA00022679"/>
    </source>
</evidence>
<feature type="domain" description="Malonyl-CoA:ACP transacylase (MAT)" evidence="5">
    <location>
        <begin position="1"/>
        <end position="184"/>
    </location>
</feature>
<keyword evidence="4" id="KW-0511">Multifunctional enzyme</keyword>